<organism evidence="1">
    <name type="scientific">hydrothermal vent metagenome</name>
    <dbReference type="NCBI Taxonomy" id="652676"/>
    <lineage>
        <taxon>unclassified sequences</taxon>
        <taxon>metagenomes</taxon>
        <taxon>ecological metagenomes</taxon>
    </lineage>
</organism>
<evidence type="ECO:0000313" key="1">
    <source>
        <dbReference type="EMBL" id="SFV77129.1"/>
    </source>
</evidence>
<gene>
    <name evidence="1" type="ORF">MNB_SUP05-4-174</name>
</gene>
<accession>A0A1W1D937</accession>
<dbReference type="EMBL" id="FPHR01000017">
    <property type="protein sequence ID" value="SFV77129.1"/>
    <property type="molecule type" value="Genomic_DNA"/>
</dbReference>
<reference evidence="1" key="1">
    <citation type="submission" date="2016-10" db="EMBL/GenBank/DDBJ databases">
        <authorList>
            <person name="de Groot N.N."/>
        </authorList>
    </citation>
    <scope>NUCLEOTIDE SEQUENCE</scope>
</reference>
<dbReference type="AlphaFoldDB" id="A0A1W1D937"/>
<sequence>MKKINTTIAALFLTTASMTTIAAEKKDAINYDYVQAGIANLEISYGGESIDFGFVGFGASTSLTDNISLFGGVLTDTEDGGDLTISAVGLGFHVPLSDTTDLQTSFAHNKYEASASGSTGSVTGSTISVGVATALTDATELSIAYIRPEVDGESVSGYGVSLAQDITNELALVGDLTSISESGVTLNVTALSLRYNF</sequence>
<protein>
    <recommendedName>
        <fullName evidence="2">Outer membrane protein beta-barrel domain-containing protein</fullName>
    </recommendedName>
</protein>
<evidence type="ECO:0008006" key="2">
    <source>
        <dbReference type="Google" id="ProtNLM"/>
    </source>
</evidence>
<dbReference type="Gene3D" id="2.40.160.10">
    <property type="entry name" value="Porin"/>
    <property type="match status" value="1"/>
</dbReference>
<dbReference type="SUPFAM" id="SSF56935">
    <property type="entry name" value="Porins"/>
    <property type="match status" value="1"/>
</dbReference>
<proteinExistence type="predicted"/>
<dbReference type="InterPro" id="IPR023614">
    <property type="entry name" value="Porin_dom_sf"/>
</dbReference>
<name>A0A1W1D937_9ZZZZ</name>